<gene>
    <name evidence="9" type="ORF">GCM10009535_06980</name>
</gene>
<dbReference type="PANTHER" id="PTHR31686:SF1">
    <property type="entry name" value="SULFITE EFFLUX PUMP SSU1"/>
    <property type="match status" value="1"/>
</dbReference>
<evidence type="ECO:0000313" key="10">
    <source>
        <dbReference type="Proteomes" id="UP001500724"/>
    </source>
</evidence>
<keyword evidence="6 8" id="KW-1133">Transmembrane helix</keyword>
<evidence type="ECO:0000256" key="5">
    <source>
        <dbReference type="ARBA" id="ARBA00022692"/>
    </source>
</evidence>
<feature type="transmembrane region" description="Helical" evidence="8">
    <location>
        <begin position="26"/>
        <end position="46"/>
    </location>
</feature>
<dbReference type="InterPro" id="IPR004695">
    <property type="entry name" value="SLAC1/Mae1/Ssu1/TehA"/>
</dbReference>
<reference evidence="9 10" key="1">
    <citation type="journal article" date="2019" name="Int. J. Syst. Evol. Microbiol.">
        <title>The Global Catalogue of Microorganisms (GCM) 10K type strain sequencing project: providing services to taxonomists for standard genome sequencing and annotation.</title>
        <authorList>
            <consortium name="The Broad Institute Genomics Platform"/>
            <consortium name="The Broad Institute Genome Sequencing Center for Infectious Disease"/>
            <person name="Wu L."/>
            <person name="Ma J."/>
        </authorList>
    </citation>
    <scope>NUCLEOTIDE SEQUENCE [LARGE SCALE GENOMIC DNA]</scope>
    <source>
        <strain evidence="9 10">JCM 10367</strain>
    </source>
</reference>
<evidence type="ECO:0000256" key="6">
    <source>
        <dbReference type="ARBA" id="ARBA00022989"/>
    </source>
</evidence>
<evidence type="ECO:0000256" key="1">
    <source>
        <dbReference type="ARBA" id="ARBA00004651"/>
    </source>
</evidence>
<dbReference type="Gene3D" id="1.50.10.150">
    <property type="entry name" value="Voltage-dependent anion channel"/>
    <property type="match status" value="1"/>
</dbReference>
<dbReference type="Pfam" id="PF03595">
    <property type="entry name" value="SLAC1"/>
    <property type="match status" value="1"/>
</dbReference>
<proteinExistence type="inferred from homology"/>
<dbReference type="InterPro" id="IPR051629">
    <property type="entry name" value="Sulfite_efflux_TDT"/>
</dbReference>
<evidence type="ECO:0000256" key="7">
    <source>
        <dbReference type="ARBA" id="ARBA00023136"/>
    </source>
</evidence>
<comment type="similarity">
    <text evidence="2">Belongs to the tellurite-resistance/dicarboxylate transporter (TDT) family.</text>
</comment>
<organism evidence="9 10">
    <name type="scientific">Streptomyces thermocarboxydovorans</name>
    <dbReference type="NCBI Taxonomy" id="59298"/>
    <lineage>
        <taxon>Bacteria</taxon>
        <taxon>Bacillati</taxon>
        <taxon>Actinomycetota</taxon>
        <taxon>Actinomycetes</taxon>
        <taxon>Kitasatosporales</taxon>
        <taxon>Streptomycetaceae</taxon>
        <taxon>Streptomyces</taxon>
    </lineage>
</organism>
<evidence type="ECO:0000256" key="2">
    <source>
        <dbReference type="ARBA" id="ARBA00008566"/>
    </source>
</evidence>
<dbReference type="Proteomes" id="UP001500724">
    <property type="component" value="Unassembled WGS sequence"/>
</dbReference>
<dbReference type="InterPro" id="IPR038665">
    <property type="entry name" value="Voltage-dep_anion_channel_sf"/>
</dbReference>
<dbReference type="EMBL" id="BAAAGU010000005">
    <property type="protein sequence ID" value="GAA0633731.1"/>
    <property type="molecule type" value="Genomic_DNA"/>
</dbReference>
<evidence type="ECO:0000313" key="9">
    <source>
        <dbReference type="EMBL" id="GAA0633731.1"/>
    </source>
</evidence>
<evidence type="ECO:0000256" key="3">
    <source>
        <dbReference type="ARBA" id="ARBA00022448"/>
    </source>
</evidence>
<evidence type="ECO:0000256" key="4">
    <source>
        <dbReference type="ARBA" id="ARBA00022475"/>
    </source>
</evidence>
<keyword evidence="4" id="KW-1003">Cell membrane</keyword>
<keyword evidence="5 8" id="KW-0812">Transmembrane</keyword>
<keyword evidence="10" id="KW-1185">Reference proteome</keyword>
<name>A0ABN1H980_9ACTN</name>
<keyword evidence="7 8" id="KW-0472">Membrane</keyword>
<keyword evidence="3" id="KW-0813">Transport</keyword>
<evidence type="ECO:0000256" key="8">
    <source>
        <dbReference type="SAM" id="Phobius"/>
    </source>
</evidence>
<sequence length="79" mass="8098">MTWWSFTFPVGTCVTGAEALARHTGLAAFGALALALYAVLVAAWAVTARHTVRGVLSGALLAGPAPAPPGPRRATARTR</sequence>
<comment type="subcellular location">
    <subcellularLocation>
        <location evidence="1">Cell membrane</location>
        <topology evidence="1">Multi-pass membrane protein</topology>
    </subcellularLocation>
</comment>
<dbReference type="PANTHER" id="PTHR31686">
    <property type="match status" value="1"/>
</dbReference>
<comment type="caution">
    <text evidence="9">The sequence shown here is derived from an EMBL/GenBank/DDBJ whole genome shotgun (WGS) entry which is preliminary data.</text>
</comment>
<protein>
    <submittedName>
        <fullName evidence="9">Uncharacterized protein</fullName>
    </submittedName>
</protein>
<accession>A0ABN1H980</accession>